<accession>A0A660SI56</accession>
<dbReference type="Pfam" id="PF02591">
    <property type="entry name" value="Zn_ribbon_9"/>
    <property type="match status" value="1"/>
</dbReference>
<keyword evidence="1" id="KW-0175">Coiled coil</keyword>
<comment type="caution">
    <text evidence="4">The sequence shown here is derived from an EMBL/GenBank/DDBJ whole genome shotgun (WGS) entry which is preliminary data.</text>
</comment>
<dbReference type="EMBL" id="QNBE01000046">
    <property type="protein sequence ID" value="RKX70222.1"/>
    <property type="molecule type" value="Genomic_DNA"/>
</dbReference>
<dbReference type="PANTHER" id="PTHR39082:SF1">
    <property type="entry name" value="SCAVENGER RECEPTOR CLASS A MEMBER 3"/>
    <property type="match status" value="1"/>
</dbReference>
<gene>
    <name evidence="4" type="ORF">DRP53_05705</name>
</gene>
<dbReference type="Proteomes" id="UP000268469">
    <property type="component" value="Unassembled WGS sequence"/>
</dbReference>
<proteinExistence type="predicted"/>
<sequence>MVNTTLQIPMSEILEILLHIQDLEDRHQFLTREIERLPEAIKQEEERISSSQQKLQELKNRLGQIRKEYDLHELDVKENEEKRNKLNAQLFQVKTNEEYRALQAEIEHLNREKARLEDEMISLLEEEEEVKRKIELGKETVKQVELEGKEKIGKLTSELKNREKELTEVEDQLKNYLFKLPPEIKNSYDRIKKARGSAVARVVDQTCSGCHARITPQLYNELLKADRIHFCEICGRFLIYDRKG</sequence>
<protein>
    <recommendedName>
        <fullName evidence="6">C4-type zinc ribbon domain-containing protein</fullName>
    </recommendedName>
</protein>
<dbReference type="Gene3D" id="1.10.287.1490">
    <property type="match status" value="1"/>
</dbReference>
<dbReference type="AlphaFoldDB" id="A0A660SI56"/>
<feature type="domain" description="CT398-like coiled coil hairpin" evidence="3">
    <location>
        <begin position="23"/>
        <end position="195"/>
    </location>
</feature>
<feature type="coiled-coil region" evidence="1">
    <location>
        <begin position="20"/>
        <end position="179"/>
    </location>
</feature>
<dbReference type="InterPro" id="IPR003743">
    <property type="entry name" value="Zf-RING_7"/>
</dbReference>
<evidence type="ECO:0000259" key="2">
    <source>
        <dbReference type="Pfam" id="PF02591"/>
    </source>
</evidence>
<feature type="domain" description="C4-type zinc ribbon" evidence="2">
    <location>
        <begin position="206"/>
        <end position="238"/>
    </location>
</feature>
<evidence type="ECO:0000313" key="5">
    <source>
        <dbReference type="Proteomes" id="UP000268469"/>
    </source>
</evidence>
<evidence type="ECO:0000313" key="4">
    <source>
        <dbReference type="EMBL" id="RKX70222.1"/>
    </source>
</evidence>
<dbReference type="PANTHER" id="PTHR39082">
    <property type="entry name" value="PHOSPHOLIPASE C-BETA-2-RELATED"/>
    <property type="match status" value="1"/>
</dbReference>
<dbReference type="InterPro" id="IPR052376">
    <property type="entry name" value="Oxidative_Scav/Glycosyltrans"/>
</dbReference>
<reference evidence="4 5" key="1">
    <citation type="submission" date="2018-06" db="EMBL/GenBank/DDBJ databases">
        <title>Extensive metabolic versatility and redundancy in microbially diverse, dynamic hydrothermal sediments.</title>
        <authorList>
            <person name="Dombrowski N."/>
            <person name="Teske A."/>
            <person name="Baker B.J."/>
        </authorList>
    </citation>
    <scope>NUCLEOTIDE SEQUENCE [LARGE SCALE GENOMIC DNA]</scope>
    <source>
        <strain evidence="4">B36_G15</strain>
    </source>
</reference>
<organism evidence="4 5">
    <name type="scientific">candidate division WOR-3 bacterium</name>
    <dbReference type="NCBI Taxonomy" id="2052148"/>
    <lineage>
        <taxon>Bacteria</taxon>
        <taxon>Bacteria division WOR-3</taxon>
    </lineage>
</organism>
<dbReference type="InterPro" id="IPR056003">
    <property type="entry name" value="CT398_CC_hairpin"/>
</dbReference>
<evidence type="ECO:0000256" key="1">
    <source>
        <dbReference type="SAM" id="Coils"/>
    </source>
</evidence>
<evidence type="ECO:0008006" key="6">
    <source>
        <dbReference type="Google" id="ProtNLM"/>
    </source>
</evidence>
<dbReference type="Pfam" id="PF24481">
    <property type="entry name" value="CT398_CC"/>
    <property type="match status" value="1"/>
</dbReference>
<name>A0A660SI56_UNCW3</name>
<evidence type="ECO:0000259" key="3">
    <source>
        <dbReference type="Pfam" id="PF24481"/>
    </source>
</evidence>